<feature type="compositionally biased region" description="Low complexity" evidence="1">
    <location>
        <begin position="43"/>
        <end position="52"/>
    </location>
</feature>
<accession>A0A7G2CKW9</accession>
<feature type="compositionally biased region" description="Basic and acidic residues" evidence="1">
    <location>
        <begin position="471"/>
        <end position="485"/>
    </location>
</feature>
<feature type="region of interest" description="Disordered" evidence="1">
    <location>
        <begin position="233"/>
        <end position="294"/>
    </location>
</feature>
<feature type="compositionally biased region" description="Low complexity" evidence="1">
    <location>
        <begin position="381"/>
        <end position="395"/>
    </location>
</feature>
<feature type="region of interest" description="Disordered" evidence="1">
    <location>
        <begin position="27"/>
        <end position="86"/>
    </location>
</feature>
<feature type="region of interest" description="Disordered" evidence="1">
    <location>
        <begin position="308"/>
        <end position="422"/>
    </location>
</feature>
<evidence type="ECO:0000256" key="1">
    <source>
        <dbReference type="SAM" id="MobiDB-lite"/>
    </source>
</evidence>
<evidence type="ECO:0000313" key="2">
    <source>
        <dbReference type="EMBL" id="CAD2219581.1"/>
    </source>
</evidence>
<sequence>MASVTKQRIGVRQALSKFVSSVQVLISEKNDDGEENTSHRRLSGGQSSGSNSPNATPRGKSRRNSTGSKLGEVGTPAMHRKARVVTNGLREVQTEVGKLLLSLGEYAKESRKPLGTLRSFRASDGAFQPSRGASFDGNSVSVNSAHNVSASGSAPPPLPSIPPLFSNSEPPTPSASPQGFVEFLRQQEGEIAAQLDDLRDTVRRVLAISDVTVDDDRVFSSPLFLCPAKGATAEVGEGAKSPSTPRASGPAKSQVSPRKKDKATPMTPRTKAKKEKEGKASVSSLPPMSARSGAQNALAVVVTVATPTDKDHGKNGVVLKLTSATPRGNRTPRRRGSEPLTPRSVTEKAVKPPTRSASAGAGTGKKKLKRAASASKKKDTSAAATGAPSSSNAPSRGINKSTLKKEKEPKPAADETQIVSPHLLPMTDLLEAKTVWDSIKNKLPVHNTTGTIPSPPKLWKGSDSAPSPKESAARNKSSSDTREMNSGDAVVTQVSATEDEVKVSSPDGKKEEITEDTKQNNAQRVIDLDATAVTDLNVSDILATGAGGESPLPRFPESQVADPPEGAQTPTTGDLEMEMKEDSKETYGDVGKKIQENSTTLPPSMSVSKPRLTGTKEEQAVTLIAACWRRYKAQKEMTFLFRTGRTSGRWRRRTSITRCWKVG</sequence>
<feature type="compositionally biased region" description="Polar residues" evidence="1">
    <location>
        <begin position="596"/>
        <end position="607"/>
    </location>
</feature>
<name>A0A7G2CKW9_9TRYP</name>
<feature type="region of interest" description="Disordered" evidence="1">
    <location>
        <begin position="594"/>
        <end position="613"/>
    </location>
</feature>
<keyword evidence="3" id="KW-1185">Reference proteome</keyword>
<feature type="region of interest" description="Disordered" evidence="1">
    <location>
        <begin position="444"/>
        <end position="518"/>
    </location>
</feature>
<protein>
    <submittedName>
        <fullName evidence="2">Uncharacterized protein</fullName>
    </submittedName>
</protein>
<dbReference type="AlphaFoldDB" id="A0A7G2CKW9"/>
<feature type="region of interest" description="Disordered" evidence="1">
    <location>
        <begin position="146"/>
        <end position="185"/>
    </location>
</feature>
<dbReference type="EMBL" id="LR877158">
    <property type="protein sequence ID" value="CAD2219581.1"/>
    <property type="molecule type" value="Genomic_DNA"/>
</dbReference>
<feature type="region of interest" description="Disordered" evidence="1">
    <location>
        <begin position="546"/>
        <end position="573"/>
    </location>
</feature>
<reference evidence="2 3" key="1">
    <citation type="submission" date="2020-08" db="EMBL/GenBank/DDBJ databases">
        <authorList>
            <person name="Newling K."/>
            <person name="Davey J."/>
            <person name="Forrester S."/>
        </authorList>
    </citation>
    <scope>NUCLEOTIDE SEQUENCE [LARGE SCALE GENOMIC DNA]</scope>
    <source>
        <strain evidence="3">Crithidia deanei Carvalho (ATCC PRA-265)</strain>
    </source>
</reference>
<evidence type="ECO:0000313" key="3">
    <source>
        <dbReference type="Proteomes" id="UP000515908"/>
    </source>
</evidence>
<gene>
    <name evidence="2" type="ORF">ADEAN_000709000</name>
</gene>
<feature type="compositionally biased region" description="Polar residues" evidence="1">
    <location>
        <begin position="241"/>
        <end position="256"/>
    </location>
</feature>
<proteinExistence type="predicted"/>
<dbReference type="VEuPathDB" id="TriTrypDB:ADEAN_000709000"/>
<dbReference type="Proteomes" id="UP000515908">
    <property type="component" value="Chromosome 14"/>
</dbReference>
<feature type="compositionally biased region" description="Basic and acidic residues" evidence="1">
    <location>
        <begin position="499"/>
        <end position="518"/>
    </location>
</feature>
<organism evidence="2 3">
    <name type="scientific">Angomonas deanei</name>
    <dbReference type="NCBI Taxonomy" id="59799"/>
    <lineage>
        <taxon>Eukaryota</taxon>
        <taxon>Discoba</taxon>
        <taxon>Euglenozoa</taxon>
        <taxon>Kinetoplastea</taxon>
        <taxon>Metakinetoplastina</taxon>
        <taxon>Trypanosomatida</taxon>
        <taxon>Trypanosomatidae</taxon>
        <taxon>Strigomonadinae</taxon>
        <taxon>Angomonas</taxon>
    </lineage>
</organism>
<feature type="compositionally biased region" description="Basic and acidic residues" evidence="1">
    <location>
        <begin position="403"/>
        <end position="413"/>
    </location>
</feature>